<sequence length="206" mass="23084">MNKKTIITKMSALKGAISNLYGKIEEIQNNQFLSAEGKENELETLKFKYEAWYAGYYDDLKKISDNLLPDKEAKRAEAEVKALTDSGYQVAVQNAVKLFESGALAVSTGKALIDHYKDDRTTLELFRNALGGIFGNGTQDSAELAQYIPVDNRNRTTDLLNKFSKGVNDMNYDRLISDPSAVLQRVEAMITFLESDYLDDNMDAIL</sequence>
<dbReference type="Proteomes" id="UP000075442">
    <property type="component" value="Unassembled WGS sequence"/>
</dbReference>
<name>A0A150NP09_STRMT</name>
<protein>
    <submittedName>
        <fullName evidence="1">Uncharacterized protein</fullName>
    </submittedName>
</protein>
<organism evidence="1 2">
    <name type="scientific">Streptococcus mitis</name>
    <dbReference type="NCBI Taxonomy" id="28037"/>
    <lineage>
        <taxon>Bacteria</taxon>
        <taxon>Bacillati</taxon>
        <taxon>Bacillota</taxon>
        <taxon>Bacilli</taxon>
        <taxon>Lactobacillales</taxon>
        <taxon>Streptococcaceae</taxon>
        <taxon>Streptococcus</taxon>
        <taxon>Streptococcus mitis group</taxon>
    </lineage>
</organism>
<comment type="caution">
    <text evidence="1">The sequence shown here is derived from an EMBL/GenBank/DDBJ whole genome shotgun (WGS) entry which is preliminary data.</text>
</comment>
<evidence type="ECO:0000313" key="1">
    <source>
        <dbReference type="EMBL" id="KYF35713.1"/>
    </source>
</evidence>
<gene>
    <name evidence="1" type="ORF">SMIM3I_02192</name>
</gene>
<dbReference type="RefSeq" id="WP_061590552.1">
    <property type="nucleotide sequence ID" value="NZ_LROV01000028.1"/>
</dbReference>
<accession>A0A150NP09</accession>
<dbReference type="PATRIC" id="fig|28037.235.peg.1112"/>
<reference evidence="1 2" key="1">
    <citation type="submission" date="2016-01" db="EMBL/GenBank/DDBJ databases">
        <title>Highly variable Streptococcus oralis 1 are common among viridans streptococci isolated from primates.</title>
        <authorList>
            <person name="Denapaite D."/>
            <person name="Rieger M."/>
            <person name="Koendgen S."/>
            <person name="Brueckner R."/>
            <person name="Ochigava I."/>
            <person name="Kappeler P."/>
            <person name="Maetz-Rensing K."/>
            <person name="Leendertz F."/>
        </authorList>
    </citation>
    <scope>NUCLEOTIDE SEQUENCE [LARGE SCALE GENOMIC DNA]</scope>
    <source>
        <strain evidence="1 2">M3-1</strain>
    </source>
</reference>
<evidence type="ECO:0000313" key="2">
    <source>
        <dbReference type="Proteomes" id="UP000075442"/>
    </source>
</evidence>
<dbReference type="AlphaFoldDB" id="A0A150NP09"/>
<dbReference type="EMBL" id="LROU01000090">
    <property type="protein sequence ID" value="KYF35713.1"/>
    <property type="molecule type" value="Genomic_DNA"/>
</dbReference>
<proteinExistence type="predicted"/>